<evidence type="ECO:0000256" key="1">
    <source>
        <dbReference type="ARBA" id="ARBA00004418"/>
    </source>
</evidence>
<gene>
    <name evidence="7" type="ORF">V1479_00700</name>
</gene>
<comment type="similarity">
    <text evidence="2">Belongs to the bacterial solute-binding protein 5 family.</text>
</comment>
<dbReference type="PANTHER" id="PTHR30290:SF9">
    <property type="entry name" value="OLIGOPEPTIDE-BINDING PROTEIN APPA"/>
    <property type="match status" value="1"/>
</dbReference>
<dbReference type="RefSeq" id="WP_368801237.1">
    <property type="nucleotide sequence ID" value="NZ_JAZHFV010000001.1"/>
</dbReference>
<dbReference type="Pfam" id="PF00496">
    <property type="entry name" value="SBP_bac_5"/>
    <property type="match status" value="1"/>
</dbReference>
<organism evidence="7 8">
    <name type="scientific">Neoaquamicrobium sediminum</name>
    <dbReference type="NCBI Taxonomy" id="1849104"/>
    <lineage>
        <taxon>Bacteria</taxon>
        <taxon>Pseudomonadati</taxon>
        <taxon>Pseudomonadota</taxon>
        <taxon>Alphaproteobacteria</taxon>
        <taxon>Hyphomicrobiales</taxon>
        <taxon>Phyllobacteriaceae</taxon>
        <taxon>Neoaquamicrobium</taxon>
    </lineage>
</organism>
<dbReference type="InterPro" id="IPR030678">
    <property type="entry name" value="Peptide/Ni-bd"/>
</dbReference>
<evidence type="ECO:0000256" key="2">
    <source>
        <dbReference type="ARBA" id="ARBA00005695"/>
    </source>
</evidence>
<dbReference type="InterPro" id="IPR039424">
    <property type="entry name" value="SBP_5"/>
</dbReference>
<sequence length="512" mass="55983">MKRIVLSAMMLGLLSPQAMAQTITASIAQDVRSTNPGVNRDDTTDGVVLHMVEGLVGYREDGSVGPLLAQSVDMSADGLTYTFKLRTGITFHNGEIFSAENVLWNWTRYMDPATEWRCLAEFDGRNGLKVESVTAPDAQTIVMTINRPSAVFLDALARTDCGMAGILHYASVNEDGTWNQPIGTGPYKFGTWKRGEYFELEAFADYVTPAGSAPDGYVGAKKPLAEKVRFYVISDPETIKAGLLSGTVDLAAVASTDVPEFAANPDFNVADSVDASKHTLSLQVVDPLLSKVEMRQAIAAALDLPTLVTQVTNGYGRPNNSAIFPQSMYYSDVQKQAFAHDLDKARELLAEAGYKGEPITIIANKRPTTPSFETAVVAQAMLQAAGINATIEVMEWGTQLSRYFSGNYQMMAFSYSSRFDPALSFEQFSGPKDTTSGKVWNNPEALKLIDEGKAVSDPARRQAIFDELHTLLLHDVPMIIYSNGVNDIVSNKRLQGVVSWQSKLRLWEVAKQ</sequence>
<dbReference type="Gene3D" id="3.10.105.10">
    <property type="entry name" value="Dipeptide-binding Protein, Domain 3"/>
    <property type="match status" value="1"/>
</dbReference>
<evidence type="ECO:0000259" key="6">
    <source>
        <dbReference type="Pfam" id="PF00496"/>
    </source>
</evidence>
<dbReference type="Proteomes" id="UP001559025">
    <property type="component" value="Unassembled WGS sequence"/>
</dbReference>
<reference evidence="7 8" key="1">
    <citation type="submission" date="2024-01" db="EMBL/GenBank/DDBJ databases">
        <title>New evidence supports the origin of RcGTA from prophage.</title>
        <authorList>
            <person name="Xu Y."/>
            <person name="Liu B."/>
            <person name="Chen F."/>
        </authorList>
    </citation>
    <scope>NUCLEOTIDE SEQUENCE [LARGE SCALE GENOMIC DNA]</scope>
    <source>
        <strain evidence="7 8">CBW1107-2</strain>
    </source>
</reference>
<feature type="chain" id="PRO_5046436567" evidence="5">
    <location>
        <begin position="21"/>
        <end position="512"/>
    </location>
</feature>
<keyword evidence="8" id="KW-1185">Reference proteome</keyword>
<keyword evidence="3" id="KW-0813">Transport</keyword>
<evidence type="ECO:0000256" key="3">
    <source>
        <dbReference type="ARBA" id="ARBA00022448"/>
    </source>
</evidence>
<feature type="domain" description="Solute-binding protein family 5" evidence="6">
    <location>
        <begin position="64"/>
        <end position="430"/>
    </location>
</feature>
<dbReference type="Gene3D" id="3.90.76.10">
    <property type="entry name" value="Dipeptide-binding Protein, Domain 1"/>
    <property type="match status" value="1"/>
</dbReference>
<dbReference type="Gene3D" id="3.40.190.10">
    <property type="entry name" value="Periplasmic binding protein-like II"/>
    <property type="match status" value="1"/>
</dbReference>
<feature type="signal peptide" evidence="5">
    <location>
        <begin position="1"/>
        <end position="20"/>
    </location>
</feature>
<dbReference type="InterPro" id="IPR000914">
    <property type="entry name" value="SBP_5_dom"/>
</dbReference>
<name>A0ABV3WMC2_9HYPH</name>
<evidence type="ECO:0000313" key="8">
    <source>
        <dbReference type="Proteomes" id="UP001559025"/>
    </source>
</evidence>
<keyword evidence="4 5" id="KW-0732">Signal</keyword>
<proteinExistence type="inferred from homology"/>
<protein>
    <submittedName>
        <fullName evidence="7">ABC transporter substrate-binding protein</fullName>
    </submittedName>
</protein>
<comment type="subcellular location">
    <subcellularLocation>
        <location evidence="1">Periplasm</location>
    </subcellularLocation>
</comment>
<dbReference type="PIRSF" id="PIRSF002741">
    <property type="entry name" value="MppA"/>
    <property type="match status" value="1"/>
</dbReference>
<comment type="caution">
    <text evidence="7">The sequence shown here is derived from an EMBL/GenBank/DDBJ whole genome shotgun (WGS) entry which is preliminary data.</text>
</comment>
<evidence type="ECO:0000256" key="5">
    <source>
        <dbReference type="SAM" id="SignalP"/>
    </source>
</evidence>
<dbReference type="EMBL" id="JAZHFV010000001">
    <property type="protein sequence ID" value="MEX4005798.1"/>
    <property type="molecule type" value="Genomic_DNA"/>
</dbReference>
<evidence type="ECO:0000256" key="4">
    <source>
        <dbReference type="ARBA" id="ARBA00022729"/>
    </source>
</evidence>
<evidence type="ECO:0000313" key="7">
    <source>
        <dbReference type="EMBL" id="MEX4005798.1"/>
    </source>
</evidence>
<dbReference type="SUPFAM" id="SSF53850">
    <property type="entry name" value="Periplasmic binding protein-like II"/>
    <property type="match status" value="1"/>
</dbReference>
<dbReference type="PANTHER" id="PTHR30290">
    <property type="entry name" value="PERIPLASMIC BINDING COMPONENT OF ABC TRANSPORTER"/>
    <property type="match status" value="1"/>
</dbReference>
<accession>A0ABV3WMC2</accession>